<keyword evidence="4" id="KW-1185">Reference proteome</keyword>
<dbReference type="Proteomes" id="UP001180020">
    <property type="component" value="Unassembled WGS sequence"/>
</dbReference>
<organism evidence="3 4">
    <name type="scientific">Acorus calamus</name>
    <name type="common">Sweet flag</name>
    <dbReference type="NCBI Taxonomy" id="4465"/>
    <lineage>
        <taxon>Eukaryota</taxon>
        <taxon>Viridiplantae</taxon>
        <taxon>Streptophyta</taxon>
        <taxon>Embryophyta</taxon>
        <taxon>Tracheophyta</taxon>
        <taxon>Spermatophyta</taxon>
        <taxon>Magnoliopsida</taxon>
        <taxon>Liliopsida</taxon>
        <taxon>Acoraceae</taxon>
        <taxon>Acorus</taxon>
    </lineage>
</organism>
<feature type="region of interest" description="Disordered" evidence="1">
    <location>
        <begin position="38"/>
        <end position="63"/>
    </location>
</feature>
<dbReference type="EMBL" id="JAUJYO010000009">
    <property type="protein sequence ID" value="KAK1308199.1"/>
    <property type="molecule type" value="Genomic_DNA"/>
</dbReference>
<evidence type="ECO:0000259" key="2">
    <source>
        <dbReference type="Pfam" id="PF14111"/>
    </source>
</evidence>
<accession>A0AAV9E5R9</accession>
<sequence>MLAPPDRGKGLLPLPSSETPLPFAPSAEAISPVAFQTKPSSPSTLPLKELADFPPLPSSKSSTAPSLYVAAPKVAQAKGILPSPASSLRVCEEEKTWSSFFKAPASKRPSTSIDYFVPTIDGPQKIAVLEEEEVAEAEAAWGNILVGYIWGKTPVFTPFLQFIKRLWRPKGELTLSLQGNGFFMVRFDLEEDLSHVLEDGPWSMDNRPFVIQRWNRNIRLERERLNSIPLWIKFLNLPLHFWSPTCIGKIASLIGSPLYLDSPTAMRTRFCICSLCIEVEAGSKLPDEVFVEIWNGDREAIKRRTLIATEIQTSVAQRRREKHKSVKGKACIKVDLQKAFDSVSWTYLEEENHSGRGRSHTERWEAVAGRRGKKLHYYSGGETGVSWLCNV</sequence>
<dbReference type="InterPro" id="IPR025558">
    <property type="entry name" value="DUF4283"/>
</dbReference>
<evidence type="ECO:0000313" key="3">
    <source>
        <dbReference type="EMBL" id="KAK1308199.1"/>
    </source>
</evidence>
<dbReference type="PANTHER" id="PTHR33233:SF17">
    <property type="entry name" value="DUF4283 DOMAIN-CONTAINING PROTEIN"/>
    <property type="match status" value="1"/>
</dbReference>
<dbReference type="Pfam" id="PF14111">
    <property type="entry name" value="DUF4283"/>
    <property type="match status" value="1"/>
</dbReference>
<protein>
    <recommendedName>
        <fullName evidence="2">DUF4283 domain-containing protein</fullName>
    </recommendedName>
</protein>
<feature type="domain" description="DUF4283" evidence="2">
    <location>
        <begin position="138"/>
        <end position="220"/>
    </location>
</feature>
<dbReference type="AlphaFoldDB" id="A0AAV9E5R9"/>
<reference evidence="3" key="2">
    <citation type="submission" date="2023-06" db="EMBL/GenBank/DDBJ databases">
        <authorList>
            <person name="Ma L."/>
            <person name="Liu K.-W."/>
            <person name="Li Z."/>
            <person name="Hsiao Y.-Y."/>
            <person name="Qi Y."/>
            <person name="Fu T."/>
            <person name="Tang G."/>
            <person name="Zhang D."/>
            <person name="Sun W.-H."/>
            <person name="Liu D.-K."/>
            <person name="Li Y."/>
            <person name="Chen G.-Z."/>
            <person name="Liu X.-D."/>
            <person name="Liao X.-Y."/>
            <person name="Jiang Y.-T."/>
            <person name="Yu X."/>
            <person name="Hao Y."/>
            <person name="Huang J."/>
            <person name="Zhao X.-W."/>
            <person name="Ke S."/>
            <person name="Chen Y.-Y."/>
            <person name="Wu W.-L."/>
            <person name="Hsu J.-L."/>
            <person name="Lin Y.-F."/>
            <person name="Huang M.-D."/>
            <person name="Li C.-Y."/>
            <person name="Huang L."/>
            <person name="Wang Z.-W."/>
            <person name="Zhao X."/>
            <person name="Zhong W.-Y."/>
            <person name="Peng D.-H."/>
            <person name="Ahmad S."/>
            <person name="Lan S."/>
            <person name="Zhang J.-S."/>
            <person name="Tsai W.-C."/>
            <person name="Van De Peer Y."/>
            <person name="Liu Z.-J."/>
        </authorList>
    </citation>
    <scope>NUCLEOTIDE SEQUENCE</scope>
    <source>
        <strain evidence="3">CP</strain>
        <tissue evidence="3">Leaves</tissue>
    </source>
</reference>
<name>A0AAV9E5R9_ACOCL</name>
<gene>
    <name evidence="3" type="ORF">QJS10_CPA09g00975</name>
</gene>
<comment type="caution">
    <text evidence="3">The sequence shown here is derived from an EMBL/GenBank/DDBJ whole genome shotgun (WGS) entry which is preliminary data.</text>
</comment>
<evidence type="ECO:0000313" key="4">
    <source>
        <dbReference type="Proteomes" id="UP001180020"/>
    </source>
</evidence>
<reference evidence="3" key="1">
    <citation type="journal article" date="2023" name="Nat. Commun.">
        <title>Diploid and tetraploid genomes of Acorus and the evolution of monocots.</title>
        <authorList>
            <person name="Ma L."/>
            <person name="Liu K.W."/>
            <person name="Li Z."/>
            <person name="Hsiao Y.Y."/>
            <person name="Qi Y."/>
            <person name="Fu T."/>
            <person name="Tang G.D."/>
            <person name="Zhang D."/>
            <person name="Sun W.H."/>
            <person name="Liu D.K."/>
            <person name="Li Y."/>
            <person name="Chen G.Z."/>
            <person name="Liu X.D."/>
            <person name="Liao X.Y."/>
            <person name="Jiang Y.T."/>
            <person name="Yu X."/>
            <person name="Hao Y."/>
            <person name="Huang J."/>
            <person name="Zhao X.W."/>
            <person name="Ke S."/>
            <person name="Chen Y.Y."/>
            <person name="Wu W.L."/>
            <person name="Hsu J.L."/>
            <person name="Lin Y.F."/>
            <person name="Huang M.D."/>
            <person name="Li C.Y."/>
            <person name="Huang L."/>
            <person name="Wang Z.W."/>
            <person name="Zhao X."/>
            <person name="Zhong W.Y."/>
            <person name="Peng D.H."/>
            <person name="Ahmad S."/>
            <person name="Lan S."/>
            <person name="Zhang J.S."/>
            <person name="Tsai W.C."/>
            <person name="Van de Peer Y."/>
            <person name="Liu Z.J."/>
        </authorList>
    </citation>
    <scope>NUCLEOTIDE SEQUENCE</scope>
    <source>
        <strain evidence="3">CP</strain>
    </source>
</reference>
<dbReference type="PANTHER" id="PTHR33233">
    <property type="entry name" value="ENDONUCLEASE/EXONUCLEASE/PHOSPHATASE"/>
    <property type="match status" value="1"/>
</dbReference>
<evidence type="ECO:0000256" key="1">
    <source>
        <dbReference type="SAM" id="MobiDB-lite"/>
    </source>
</evidence>
<proteinExistence type="predicted"/>